<accession>A0A7W8U5X9</accession>
<gene>
    <name evidence="1" type="ORF">GGD55_000075</name>
</gene>
<dbReference type="EMBL" id="JACHBK010000001">
    <property type="protein sequence ID" value="MBB5533414.1"/>
    <property type="molecule type" value="Genomic_DNA"/>
</dbReference>
<protein>
    <submittedName>
        <fullName evidence="1">Uncharacterized protein</fullName>
    </submittedName>
</protein>
<keyword evidence="2" id="KW-1185">Reference proteome</keyword>
<evidence type="ECO:0000313" key="1">
    <source>
        <dbReference type="EMBL" id="MBB5533414.1"/>
    </source>
</evidence>
<organism evidence="1 2">
    <name type="scientific">Rhizobium giardinii</name>
    <dbReference type="NCBI Taxonomy" id="56731"/>
    <lineage>
        <taxon>Bacteria</taxon>
        <taxon>Pseudomonadati</taxon>
        <taxon>Pseudomonadota</taxon>
        <taxon>Alphaproteobacteria</taxon>
        <taxon>Hyphomicrobiales</taxon>
        <taxon>Rhizobiaceae</taxon>
        <taxon>Rhizobium/Agrobacterium group</taxon>
        <taxon>Rhizobium</taxon>
    </lineage>
</organism>
<dbReference type="AlphaFoldDB" id="A0A7W8U5X9"/>
<reference evidence="1 2" key="1">
    <citation type="submission" date="2020-08" db="EMBL/GenBank/DDBJ databases">
        <title>Genomic Encyclopedia of Type Strains, Phase IV (KMG-V): Genome sequencing to study the core and pangenomes of soil and plant-associated prokaryotes.</title>
        <authorList>
            <person name="Whitman W."/>
        </authorList>
    </citation>
    <scope>NUCLEOTIDE SEQUENCE [LARGE SCALE GENOMIC DNA]</scope>
    <source>
        <strain evidence="1 2">SEMIA 4084</strain>
    </source>
</reference>
<sequence>MRTVQRSTSPLVGEDTKSRPWLRSVLDFVGEDDVSTLPVIKQGLQRIRMAFYPRLEHLCHPLSVPPSDTLPAVAASGTGAGFGERTEVLGIGVREKVPLRRPMLLLRACNRTEGRKAVAERVCGQKPPNGAPEGVIYSTLSRQLPAPRPSFIAAKPRRVLARGRRPLRQTFTCPLRGEVAAKRRVGVTRCLTP</sequence>
<proteinExistence type="predicted"/>
<dbReference type="Proteomes" id="UP000585507">
    <property type="component" value="Unassembled WGS sequence"/>
</dbReference>
<name>A0A7W8U5X9_9HYPH</name>
<comment type="caution">
    <text evidence="1">The sequence shown here is derived from an EMBL/GenBank/DDBJ whole genome shotgun (WGS) entry which is preliminary data.</text>
</comment>
<evidence type="ECO:0000313" key="2">
    <source>
        <dbReference type="Proteomes" id="UP000585507"/>
    </source>
</evidence>